<dbReference type="PANTHER" id="PTHR45138">
    <property type="entry name" value="REGULATORY COMPONENTS OF SENSORY TRANSDUCTION SYSTEM"/>
    <property type="match status" value="1"/>
</dbReference>
<accession>A0A437N9J5</accession>
<dbReference type="SUPFAM" id="SSF55073">
    <property type="entry name" value="Nucleotide cyclase"/>
    <property type="match status" value="1"/>
</dbReference>
<dbReference type="EC" id="2.7.7.65" evidence="1"/>
<dbReference type="CDD" id="cd01949">
    <property type="entry name" value="GGDEF"/>
    <property type="match status" value="1"/>
</dbReference>
<dbReference type="AlphaFoldDB" id="A0A437N9J5"/>
<dbReference type="SMART" id="SM00267">
    <property type="entry name" value="GGDEF"/>
    <property type="match status" value="1"/>
</dbReference>
<evidence type="ECO:0000313" key="4">
    <source>
        <dbReference type="Proteomes" id="UP000282837"/>
    </source>
</evidence>
<protein>
    <recommendedName>
        <fullName evidence="1">diguanylate cyclase</fullName>
        <ecNumber evidence="1">2.7.7.65</ecNumber>
    </recommendedName>
</protein>
<comment type="caution">
    <text evidence="3">The sequence shown here is derived from an EMBL/GenBank/DDBJ whole genome shotgun (WGS) entry which is preliminary data.</text>
</comment>
<evidence type="ECO:0000256" key="1">
    <source>
        <dbReference type="ARBA" id="ARBA00012528"/>
    </source>
</evidence>
<name>A0A437N9J5_9SPHN</name>
<feature type="domain" description="GGDEF" evidence="2">
    <location>
        <begin position="220"/>
        <end position="353"/>
    </location>
</feature>
<evidence type="ECO:0000259" key="2">
    <source>
        <dbReference type="PROSITE" id="PS50887"/>
    </source>
</evidence>
<evidence type="ECO:0000313" key="3">
    <source>
        <dbReference type="EMBL" id="RVU06502.1"/>
    </source>
</evidence>
<dbReference type="GO" id="GO:0005886">
    <property type="term" value="C:plasma membrane"/>
    <property type="evidence" value="ECO:0007669"/>
    <property type="project" value="TreeGrafter"/>
</dbReference>
<organism evidence="3 4">
    <name type="scientific">Novosphingobium umbonatum</name>
    <dbReference type="NCBI Taxonomy" id="1908524"/>
    <lineage>
        <taxon>Bacteria</taxon>
        <taxon>Pseudomonadati</taxon>
        <taxon>Pseudomonadota</taxon>
        <taxon>Alphaproteobacteria</taxon>
        <taxon>Sphingomonadales</taxon>
        <taxon>Sphingomonadaceae</taxon>
        <taxon>Novosphingobium</taxon>
    </lineage>
</organism>
<dbReference type="PANTHER" id="PTHR45138:SF24">
    <property type="entry name" value="DIGUANYLATE CYCLASE DGCC-RELATED"/>
    <property type="match status" value="1"/>
</dbReference>
<dbReference type="PROSITE" id="PS50887">
    <property type="entry name" value="GGDEF"/>
    <property type="match status" value="1"/>
</dbReference>
<dbReference type="FunFam" id="3.30.70.270:FF:000001">
    <property type="entry name" value="Diguanylate cyclase domain protein"/>
    <property type="match status" value="1"/>
</dbReference>
<dbReference type="GO" id="GO:0052621">
    <property type="term" value="F:diguanylate cyclase activity"/>
    <property type="evidence" value="ECO:0007669"/>
    <property type="project" value="UniProtKB-EC"/>
</dbReference>
<proteinExistence type="predicted"/>
<dbReference type="InterPro" id="IPR043128">
    <property type="entry name" value="Rev_trsase/Diguanyl_cyclase"/>
</dbReference>
<dbReference type="Gene3D" id="3.30.70.270">
    <property type="match status" value="1"/>
</dbReference>
<reference evidence="3 4" key="1">
    <citation type="submission" date="2019-01" db="EMBL/GenBank/DDBJ databases">
        <authorList>
            <person name="Chen W.-M."/>
        </authorList>
    </citation>
    <scope>NUCLEOTIDE SEQUENCE [LARGE SCALE GENOMIC DNA]</scope>
    <source>
        <strain evidence="3 4">FSY-9</strain>
    </source>
</reference>
<dbReference type="OrthoDB" id="9812260at2"/>
<dbReference type="InterPro" id="IPR000160">
    <property type="entry name" value="GGDEF_dom"/>
</dbReference>
<dbReference type="GO" id="GO:0043709">
    <property type="term" value="P:cell adhesion involved in single-species biofilm formation"/>
    <property type="evidence" value="ECO:0007669"/>
    <property type="project" value="TreeGrafter"/>
</dbReference>
<dbReference type="NCBIfam" id="TIGR00254">
    <property type="entry name" value="GGDEF"/>
    <property type="match status" value="1"/>
</dbReference>
<dbReference type="InterPro" id="IPR029787">
    <property type="entry name" value="Nucleotide_cyclase"/>
</dbReference>
<dbReference type="GO" id="GO:1902201">
    <property type="term" value="P:negative regulation of bacterial-type flagellum-dependent cell motility"/>
    <property type="evidence" value="ECO:0007669"/>
    <property type="project" value="TreeGrafter"/>
</dbReference>
<dbReference type="Proteomes" id="UP000282837">
    <property type="component" value="Unassembled WGS sequence"/>
</dbReference>
<keyword evidence="4" id="KW-1185">Reference proteome</keyword>
<dbReference type="InterPro" id="IPR050469">
    <property type="entry name" value="Diguanylate_Cyclase"/>
</dbReference>
<dbReference type="Pfam" id="PF00990">
    <property type="entry name" value="GGDEF"/>
    <property type="match status" value="1"/>
</dbReference>
<dbReference type="EMBL" id="SACO01000003">
    <property type="protein sequence ID" value="RVU06502.1"/>
    <property type="molecule type" value="Genomic_DNA"/>
</dbReference>
<sequence length="353" mass="38907">MGAAATAETASTDAAATTISLEDARREQLLDRIREFFLENRLEVTADNLLTAHAAFSGSSPRLARKFGVMREENREITQEWLEEIRASNDDGDRPANKAEAMLARLNSGLEGFSKATSSARAATGQYQSALEEHASNLVQADATGVMIASLADLTRTMIERTKAMEESMRKSEEEASTLRKSLERAQRDAQIDHLTGLPNRRAFEGVLETNYREAQANIEALSVAFCDIDHFKRINDTHGHETGDRVIQAIGSVLQRISNERCHVARHGGEEFVMLFRGMSPREAMEKLDDAREQLSNRNFVNRKTDEPIGGITFSGGVADVFGYSDPRAALEAADAALYKAKRGGRNQICIA</sequence>
<gene>
    <name evidence="3" type="ORF">EOE18_06310</name>
</gene>